<dbReference type="EMBL" id="JARKHS020023748">
    <property type="protein sequence ID" value="KAK8768570.1"/>
    <property type="molecule type" value="Genomic_DNA"/>
</dbReference>
<comment type="caution">
    <text evidence="1">The sequence shown here is derived from an EMBL/GenBank/DDBJ whole genome shotgun (WGS) entry which is preliminary data.</text>
</comment>
<sequence length="107" mass="12223">MTRRQNDDTVSLLSLELQDNARKYTAVATTMDKARVFPRTLRSLQRRRAVSRRAGNHGSWLRTSRHNLQHLPVKRDDVSALKTVLRGHAAQAWPPPDNVLMQDRGGQ</sequence>
<organism evidence="1 2">
    <name type="scientific">Amblyomma americanum</name>
    <name type="common">Lone star tick</name>
    <dbReference type="NCBI Taxonomy" id="6943"/>
    <lineage>
        <taxon>Eukaryota</taxon>
        <taxon>Metazoa</taxon>
        <taxon>Ecdysozoa</taxon>
        <taxon>Arthropoda</taxon>
        <taxon>Chelicerata</taxon>
        <taxon>Arachnida</taxon>
        <taxon>Acari</taxon>
        <taxon>Parasitiformes</taxon>
        <taxon>Ixodida</taxon>
        <taxon>Ixodoidea</taxon>
        <taxon>Ixodidae</taxon>
        <taxon>Amblyomminae</taxon>
        <taxon>Amblyomma</taxon>
    </lineage>
</organism>
<name>A0AAQ4E1I0_AMBAM</name>
<dbReference type="AlphaFoldDB" id="A0AAQ4E1I0"/>
<evidence type="ECO:0000313" key="1">
    <source>
        <dbReference type="EMBL" id="KAK8768570.1"/>
    </source>
</evidence>
<protein>
    <submittedName>
        <fullName evidence="1">Uncharacterized protein</fullName>
    </submittedName>
</protein>
<proteinExistence type="predicted"/>
<gene>
    <name evidence="1" type="ORF">V5799_014965</name>
</gene>
<dbReference type="Proteomes" id="UP001321473">
    <property type="component" value="Unassembled WGS sequence"/>
</dbReference>
<accession>A0AAQ4E1I0</accession>
<reference evidence="1 2" key="1">
    <citation type="journal article" date="2023" name="Arcadia Sci">
        <title>De novo assembly of a long-read Amblyomma americanum tick genome.</title>
        <authorList>
            <person name="Chou S."/>
            <person name="Poskanzer K.E."/>
            <person name="Rollins M."/>
            <person name="Thuy-Boun P.S."/>
        </authorList>
    </citation>
    <scope>NUCLEOTIDE SEQUENCE [LARGE SCALE GENOMIC DNA]</scope>
    <source>
        <strain evidence="1">F_SG_1</strain>
        <tissue evidence="1">Salivary glands</tissue>
    </source>
</reference>
<evidence type="ECO:0000313" key="2">
    <source>
        <dbReference type="Proteomes" id="UP001321473"/>
    </source>
</evidence>
<keyword evidence="2" id="KW-1185">Reference proteome</keyword>